<proteinExistence type="predicted"/>
<keyword evidence="2" id="KW-1185">Reference proteome</keyword>
<dbReference type="Proteomes" id="UP001055811">
    <property type="component" value="Linkage Group LG02"/>
</dbReference>
<sequence>MLCVRNPKTLPNPTRHPLETPPKLSSSNYELCFRGMVMAAATTTASHLTSFLSTPEFCGLSRSLQWPQRKRRCTSRSVHRKISASINLKPPPYPLHALEPHMSKETLEYHWGKHHRAYVDNLNKQIEGTELDEMSLETIISTSYNKGDILPAFNNAAQVWNHEFFWESMKPNGGGKPTGELLELINRDFGSFEGLINEFKSAATTQFGSGWAWLVYKEHKLDIPNARNPRPSEEDKKLVVVKSPNAVNPLVWEYHPLLALDVWEHAYYLDFENRRRDYISVFLDNLVSWKTVSLRLEAAKVLVAEREKEMAEIDAVDDLEMTEPEDSDMYFGSDPEDTEDFLDDE</sequence>
<name>A0ACB9G5M5_CICIN</name>
<protein>
    <submittedName>
        <fullName evidence="1">Uncharacterized protein</fullName>
    </submittedName>
</protein>
<evidence type="ECO:0000313" key="1">
    <source>
        <dbReference type="EMBL" id="KAI3778077.1"/>
    </source>
</evidence>
<dbReference type="EMBL" id="CM042010">
    <property type="protein sequence ID" value="KAI3778077.1"/>
    <property type="molecule type" value="Genomic_DNA"/>
</dbReference>
<gene>
    <name evidence="1" type="ORF">L2E82_07082</name>
</gene>
<reference evidence="1 2" key="2">
    <citation type="journal article" date="2022" name="Mol. Ecol. Resour.">
        <title>The genomes of chicory, endive, great burdock and yacon provide insights into Asteraceae paleo-polyploidization history and plant inulin production.</title>
        <authorList>
            <person name="Fan W."/>
            <person name="Wang S."/>
            <person name="Wang H."/>
            <person name="Wang A."/>
            <person name="Jiang F."/>
            <person name="Liu H."/>
            <person name="Zhao H."/>
            <person name="Xu D."/>
            <person name="Zhang Y."/>
        </authorList>
    </citation>
    <scope>NUCLEOTIDE SEQUENCE [LARGE SCALE GENOMIC DNA]</scope>
    <source>
        <strain evidence="2">cv. Punajuju</strain>
        <tissue evidence="1">Leaves</tissue>
    </source>
</reference>
<organism evidence="1 2">
    <name type="scientific">Cichorium intybus</name>
    <name type="common">Chicory</name>
    <dbReference type="NCBI Taxonomy" id="13427"/>
    <lineage>
        <taxon>Eukaryota</taxon>
        <taxon>Viridiplantae</taxon>
        <taxon>Streptophyta</taxon>
        <taxon>Embryophyta</taxon>
        <taxon>Tracheophyta</taxon>
        <taxon>Spermatophyta</taxon>
        <taxon>Magnoliopsida</taxon>
        <taxon>eudicotyledons</taxon>
        <taxon>Gunneridae</taxon>
        <taxon>Pentapetalae</taxon>
        <taxon>asterids</taxon>
        <taxon>campanulids</taxon>
        <taxon>Asterales</taxon>
        <taxon>Asteraceae</taxon>
        <taxon>Cichorioideae</taxon>
        <taxon>Cichorieae</taxon>
        <taxon>Cichoriinae</taxon>
        <taxon>Cichorium</taxon>
    </lineage>
</organism>
<comment type="caution">
    <text evidence="1">The sequence shown here is derived from an EMBL/GenBank/DDBJ whole genome shotgun (WGS) entry which is preliminary data.</text>
</comment>
<accession>A0ACB9G5M5</accession>
<evidence type="ECO:0000313" key="2">
    <source>
        <dbReference type="Proteomes" id="UP001055811"/>
    </source>
</evidence>
<reference evidence="2" key="1">
    <citation type="journal article" date="2022" name="Mol. Ecol. Resour.">
        <title>The genomes of chicory, endive, great burdock and yacon provide insights into Asteraceae palaeo-polyploidization history and plant inulin production.</title>
        <authorList>
            <person name="Fan W."/>
            <person name="Wang S."/>
            <person name="Wang H."/>
            <person name="Wang A."/>
            <person name="Jiang F."/>
            <person name="Liu H."/>
            <person name="Zhao H."/>
            <person name="Xu D."/>
            <person name="Zhang Y."/>
        </authorList>
    </citation>
    <scope>NUCLEOTIDE SEQUENCE [LARGE SCALE GENOMIC DNA]</scope>
    <source>
        <strain evidence="2">cv. Punajuju</strain>
    </source>
</reference>